<dbReference type="PANTHER" id="PTHR16024:SF6">
    <property type="entry name" value="XK-RELATED PROTEIN"/>
    <property type="match status" value="1"/>
</dbReference>
<feature type="transmembrane region" description="Helical" evidence="7">
    <location>
        <begin position="422"/>
        <end position="441"/>
    </location>
</feature>
<feature type="transmembrane region" description="Helical" evidence="7">
    <location>
        <begin position="119"/>
        <end position="139"/>
    </location>
</feature>
<feature type="transmembrane region" description="Helical" evidence="7">
    <location>
        <begin position="151"/>
        <end position="170"/>
    </location>
</feature>
<evidence type="ECO:0000256" key="4">
    <source>
        <dbReference type="ARBA" id="ARBA00022692"/>
    </source>
</evidence>
<evidence type="ECO:0000256" key="2">
    <source>
        <dbReference type="ARBA" id="ARBA00008789"/>
    </source>
</evidence>
<keyword evidence="5 7" id="KW-1133">Transmembrane helix</keyword>
<dbReference type="AlphaFoldDB" id="A0AAW0TFC7"/>
<gene>
    <name evidence="9" type="ORF">O3P69_010765</name>
</gene>
<dbReference type="Pfam" id="PF09815">
    <property type="entry name" value="XK-related"/>
    <property type="match status" value="1"/>
</dbReference>
<dbReference type="EMBL" id="JARAKH010000031">
    <property type="protein sequence ID" value="KAK8386294.1"/>
    <property type="molecule type" value="Genomic_DNA"/>
</dbReference>
<keyword evidence="3" id="KW-1003">Cell membrane</keyword>
<keyword evidence="4 7" id="KW-0812">Transmembrane</keyword>
<keyword evidence="10" id="KW-1185">Reference proteome</keyword>
<feature type="transmembrane region" description="Helical" evidence="7">
    <location>
        <begin position="314"/>
        <end position="333"/>
    </location>
</feature>
<feature type="transmembrane region" description="Helical" evidence="7">
    <location>
        <begin position="374"/>
        <end position="395"/>
    </location>
</feature>
<dbReference type="PANTHER" id="PTHR16024">
    <property type="entry name" value="XK-RELATED PROTEIN"/>
    <property type="match status" value="1"/>
</dbReference>
<evidence type="ECO:0000256" key="1">
    <source>
        <dbReference type="ARBA" id="ARBA00004651"/>
    </source>
</evidence>
<comment type="subcellular location">
    <subcellularLocation>
        <location evidence="1">Cell membrane</location>
        <topology evidence="1">Multi-pass membrane protein</topology>
    </subcellularLocation>
    <subcellularLocation>
        <location evidence="7">Membrane</location>
        <topology evidence="7">Multi-pass membrane protein</topology>
    </subcellularLocation>
</comment>
<evidence type="ECO:0000313" key="9">
    <source>
        <dbReference type="EMBL" id="KAK8386294.1"/>
    </source>
</evidence>
<dbReference type="GO" id="GO:0005886">
    <property type="term" value="C:plasma membrane"/>
    <property type="evidence" value="ECO:0007669"/>
    <property type="project" value="UniProtKB-SubCell"/>
</dbReference>
<reference evidence="9 10" key="1">
    <citation type="submission" date="2023-03" db="EMBL/GenBank/DDBJ databases">
        <title>High-quality genome of Scylla paramamosain provides insights in environmental adaptation.</title>
        <authorList>
            <person name="Zhang L."/>
        </authorList>
    </citation>
    <scope>NUCLEOTIDE SEQUENCE [LARGE SCALE GENOMIC DNA]</scope>
    <source>
        <strain evidence="9">LZ_2023a</strain>
        <tissue evidence="9">Muscle</tissue>
    </source>
</reference>
<protein>
    <recommendedName>
        <fullName evidence="7">XK-related protein</fullName>
    </recommendedName>
</protein>
<keyword evidence="6 7" id="KW-0472">Membrane</keyword>
<name>A0AAW0TFC7_SCYPA</name>
<dbReference type="Proteomes" id="UP001487740">
    <property type="component" value="Unassembled WGS sequence"/>
</dbReference>
<feature type="compositionally biased region" description="Basic and acidic residues" evidence="8">
    <location>
        <begin position="9"/>
        <end position="35"/>
    </location>
</feature>
<comment type="similarity">
    <text evidence="2 7">Belongs to the XK family.</text>
</comment>
<evidence type="ECO:0000256" key="8">
    <source>
        <dbReference type="SAM" id="MobiDB-lite"/>
    </source>
</evidence>
<dbReference type="InterPro" id="IPR018629">
    <property type="entry name" value="XK-rel"/>
</dbReference>
<proteinExistence type="inferred from homology"/>
<dbReference type="InterPro" id="IPR050895">
    <property type="entry name" value="XK-related_scramblase"/>
</dbReference>
<feature type="region of interest" description="Disordered" evidence="8">
    <location>
        <begin position="1"/>
        <end position="35"/>
    </location>
</feature>
<evidence type="ECO:0000313" key="10">
    <source>
        <dbReference type="Proteomes" id="UP001487740"/>
    </source>
</evidence>
<evidence type="ECO:0000256" key="7">
    <source>
        <dbReference type="RuleBase" id="RU910716"/>
    </source>
</evidence>
<comment type="caution">
    <text evidence="9">The sequence shown here is derived from an EMBL/GenBank/DDBJ whole genome shotgun (WGS) entry which is preliminary data.</text>
</comment>
<evidence type="ECO:0000256" key="6">
    <source>
        <dbReference type="ARBA" id="ARBA00023136"/>
    </source>
</evidence>
<accession>A0AAW0TFC7</accession>
<sequence>MVRMMDLPAEERRRERSYGSSRESLRRPITPDEAGRKLQATVAMKEAWEESRLTRSSRAQTEDNDGCCCDSSCCCCCCPTECRIFIKYIVCRSLGLFLYVMDIVTDITVSVADYRNGDITFAAINLGLVFTPGFLYVMFALTEMLSSNTGILACSKAVLWFLSFPILPLWPICRDLQKIYHGFLALFPSRRQEQLVHLNRPTRSYLLKFLEAFTEAAPQILLRLYKISLRRQELPFSKIETMEAVQVSFSLLTLSSKVISTYQKSVTTQQIIEGELEDNEKFTLPCCVQILAFLWWTSFLVARFEVMALFAGSLHGWLFLVIAVHVMLVFLFQTVASHKHGLRKVFIYLFTGFVFIFAYLEFNMKSRIKVATWFPYTVYTVLVFIENSIMLVVWFSSQKAYTSTLPEEEQALYATHRERLIFVHYGAFCCGLIMMIATFCCPERKQSAKDKEVTEEMRHMSVVAS</sequence>
<feature type="transmembrane region" description="Helical" evidence="7">
    <location>
        <begin position="345"/>
        <end position="362"/>
    </location>
</feature>
<evidence type="ECO:0000256" key="3">
    <source>
        <dbReference type="ARBA" id="ARBA00022475"/>
    </source>
</evidence>
<organism evidence="9 10">
    <name type="scientific">Scylla paramamosain</name>
    <name type="common">Mud crab</name>
    <dbReference type="NCBI Taxonomy" id="85552"/>
    <lineage>
        <taxon>Eukaryota</taxon>
        <taxon>Metazoa</taxon>
        <taxon>Ecdysozoa</taxon>
        <taxon>Arthropoda</taxon>
        <taxon>Crustacea</taxon>
        <taxon>Multicrustacea</taxon>
        <taxon>Malacostraca</taxon>
        <taxon>Eumalacostraca</taxon>
        <taxon>Eucarida</taxon>
        <taxon>Decapoda</taxon>
        <taxon>Pleocyemata</taxon>
        <taxon>Brachyura</taxon>
        <taxon>Eubrachyura</taxon>
        <taxon>Portunoidea</taxon>
        <taxon>Portunidae</taxon>
        <taxon>Portuninae</taxon>
        <taxon>Scylla</taxon>
    </lineage>
</organism>
<evidence type="ECO:0000256" key="5">
    <source>
        <dbReference type="ARBA" id="ARBA00022989"/>
    </source>
</evidence>